<dbReference type="PROSITE" id="PS50885">
    <property type="entry name" value="HAMP"/>
    <property type="match status" value="1"/>
</dbReference>
<dbReference type="InterPro" id="IPR000014">
    <property type="entry name" value="PAS"/>
</dbReference>
<dbReference type="PANTHER" id="PTHR32089">
    <property type="entry name" value="METHYL-ACCEPTING CHEMOTAXIS PROTEIN MCPB"/>
    <property type="match status" value="1"/>
</dbReference>
<proteinExistence type="inferred from homology"/>
<dbReference type="PANTHER" id="PTHR32089:SF112">
    <property type="entry name" value="LYSOZYME-LIKE PROTEIN-RELATED"/>
    <property type="match status" value="1"/>
</dbReference>
<sequence>MSWLHTLFGADSSARDPRTDGGTAGVTVDPVADQVSLDVTVDAAALSGDDAPAVRDDLRAAHAEHLDAVVAGEADTDASELATEYATAGVGTAGFTTAYGGTVDELVTAAFDMVRDGEVEAAEEALRRGLDATLSDVVSGLSTYDEMADRDAEYADALLTIEAVLEAIPYPVYMLDANNRVIGWNYGHTALVGMDREEAIGKTAQESVVKATYSEGARKLTLADKVIEAPYRAHEEYDVEKVATPYSDHHVYKDVSTASTLDDEEIEVEFWAVPMFDDEGTLLGVFEMIDDRTEEVRRKEAMESLVGEVTATLEELGDGSLTARAAFGGQAEVVDDELLDIVGAVNEMAANFQSLVGQVDAQTGDLADSIESAAEAAERIDDQLDEQNVSLREAAEEMDDFSATMEEIAATSNEVATAAEQARSEVQTGIESARDASAATDAVNETSEELMETVSTLSARMDEIEQVVEVIADVADQTNLLALNANIEAARAGEAGSGFGVVADQVKDLADETQSHTDEIADHIERIKAQSRETVSAVEASHQRIEAVDTKVGQTVDAFEEIADAVEAAALDIEEVADANDDQAVRIEEVTSMIHEAREATDRVADTADAVVDETATQQDAVEVLEARVDELSE</sequence>
<comment type="caution">
    <text evidence="8">The sequence shown here is derived from an EMBL/GenBank/DDBJ whole genome shotgun (WGS) entry which is preliminary data.</text>
</comment>
<dbReference type="Proteomes" id="UP000252189">
    <property type="component" value="Unassembled WGS sequence"/>
</dbReference>
<dbReference type="GO" id="GO:0004888">
    <property type="term" value="F:transmembrane signaling receptor activity"/>
    <property type="evidence" value="ECO:0007669"/>
    <property type="project" value="InterPro"/>
</dbReference>
<dbReference type="RefSeq" id="WP_114448823.1">
    <property type="nucleotide sequence ID" value="NZ_QPHM01000001.1"/>
</dbReference>
<dbReference type="InterPro" id="IPR013656">
    <property type="entry name" value="PAS_4"/>
</dbReference>
<keyword evidence="1 3" id="KW-0807">Transducer</keyword>
<dbReference type="InterPro" id="IPR035965">
    <property type="entry name" value="PAS-like_dom_sf"/>
</dbReference>
<dbReference type="InterPro" id="IPR004090">
    <property type="entry name" value="Chemotax_Me-accpt_rcpt"/>
</dbReference>
<dbReference type="GO" id="GO:0006935">
    <property type="term" value="P:chemotaxis"/>
    <property type="evidence" value="ECO:0007669"/>
    <property type="project" value="InterPro"/>
</dbReference>
<evidence type="ECO:0000256" key="2">
    <source>
        <dbReference type="ARBA" id="ARBA00029447"/>
    </source>
</evidence>
<dbReference type="PRINTS" id="PR00260">
    <property type="entry name" value="CHEMTRNSDUCR"/>
</dbReference>
<feature type="domain" description="PAS" evidence="6">
    <location>
        <begin position="157"/>
        <end position="203"/>
    </location>
</feature>
<organism evidence="8 9">
    <name type="scientific">Haloplanus salinus</name>
    <dbReference type="NCBI Taxonomy" id="1126245"/>
    <lineage>
        <taxon>Archaea</taxon>
        <taxon>Methanobacteriati</taxon>
        <taxon>Methanobacteriota</taxon>
        <taxon>Stenosarchaea group</taxon>
        <taxon>Halobacteria</taxon>
        <taxon>Halobacteriales</taxon>
        <taxon>Haloferacaceae</taxon>
        <taxon>Haloplanus</taxon>
    </lineage>
</organism>
<dbReference type="GO" id="GO:0007165">
    <property type="term" value="P:signal transduction"/>
    <property type="evidence" value="ECO:0007669"/>
    <property type="project" value="UniProtKB-KW"/>
</dbReference>
<dbReference type="SUPFAM" id="SSF55785">
    <property type="entry name" value="PYP-like sensor domain (PAS domain)"/>
    <property type="match status" value="1"/>
</dbReference>
<name>A0A368NCE6_9EURY</name>
<feature type="domain" description="HAMP" evidence="7">
    <location>
        <begin position="306"/>
        <end position="357"/>
    </location>
</feature>
<dbReference type="InterPro" id="IPR003660">
    <property type="entry name" value="HAMP_dom"/>
</dbReference>
<dbReference type="PROSITE" id="PS50111">
    <property type="entry name" value="CHEMOTAXIS_TRANSDUC_2"/>
    <property type="match status" value="1"/>
</dbReference>
<evidence type="ECO:0000259" key="6">
    <source>
        <dbReference type="PROSITE" id="PS50112"/>
    </source>
</evidence>
<evidence type="ECO:0000259" key="7">
    <source>
        <dbReference type="PROSITE" id="PS50885"/>
    </source>
</evidence>
<comment type="similarity">
    <text evidence="2">Belongs to the methyl-accepting chemotaxis (MCP) protein family.</text>
</comment>
<accession>A0A368NCE6</accession>
<dbReference type="InterPro" id="IPR004089">
    <property type="entry name" value="MCPsignal_dom"/>
</dbReference>
<dbReference type="Gene3D" id="3.30.450.20">
    <property type="entry name" value="PAS domain"/>
    <property type="match status" value="1"/>
</dbReference>
<dbReference type="GO" id="GO:0016020">
    <property type="term" value="C:membrane"/>
    <property type="evidence" value="ECO:0007669"/>
    <property type="project" value="InterPro"/>
</dbReference>
<protein>
    <submittedName>
        <fullName evidence="8">PAS domain-containing protein</fullName>
    </submittedName>
</protein>
<dbReference type="Pfam" id="PF00015">
    <property type="entry name" value="MCPsignal"/>
    <property type="match status" value="1"/>
</dbReference>
<feature type="coiled-coil region" evidence="4">
    <location>
        <begin position="377"/>
        <end position="411"/>
    </location>
</feature>
<evidence type="ECO:0000259" key="5">
    <source>
        <dbReference type="PROSITE" id="PS50111"/>
    </source>
</evidence>
<gene>
    <name evidence="8" type="ORF">DU504_08160</name>
</gene>
<keyword evidence="9" id="KW-1185">Reference proteome</keyword>
<dbReference type="SMART" id="SM00283">
    <property type="entry name" value="MA"/>
    <property type="match status" value="1"/>
</dbReference>
<dbReference type="AlphaFoldDB" id="A0A368NCE6"/>
<evidence type="ECO:0000256" key="4">
    <source>
        <dbReference type="SAM" id="Coils"/>
    </source>
</evidence>
<reference evidence="8 9" key="1">
    <citation type="submission" date="2018-07" db="EMBL/GenBank/DDBJ databases">
        <title>Genome sequences of Haloplanus salinus JCM 18368T.</title>
        <authorList>
            <person name="Kim Y.B."/>
            <person name="Roh S.W."/>
        </authorList>
    </citation>
    <scope>NUCLEOTIDE SEQUENCE [LARGE SCALE GENOMIC DNA]</scope>
    <source>
        <strain evidence="8 9">JCM 18368</strain>
    </source>
</reference>
<dbReference type="Gene3D" id="1.10.287.950">
    <property type="entry name" value="Methyl-accepting chemotaxis protein"/>
    <property type="match status" value="1"/>
</dbReference>
<evidence type="ECO:0000256" key="3">
    <source>
        <dbReference type="PROSITE-ProRule" id="PRU00284"/>
    </source>
</evidence>
<evidence type="ECO:0000313" key="8">
    <source>
        <dbReference type="EMBL" id="RCU47275.1"/>
    </source>
</evidence>
<dbReference type="EMBL" id="QPHM01000001">
    <property type="protein sequence ID" value="RCU47275.1"/>
    <property type="molecule type" value="Genomic_DNA"/>
</dbReference>
<dbReference type="OrthoDB" id="116658at2157"/>
<dbReference type="SUPFAM" id="SSF58104">
    <property type="entry name" value="Methyl-accepting chemotaxis protein (MCP) signaling domain"/>
    <property type="match status" value="1"/>
</dbReference>
<evidence type="ECO:0000313" key="9">
    <source>
        <dbReference type="Proteomes" id="UP000252189"/>
    </source>
</evidence>
<evidence type="ECO:0000256" key="1">
    <source>
        <dbReference type="ARBA" id="ARBA00023224"/>
    </source>
</evidence>
<dbReference type="Pfam" id="PF08448">
    <property type="entry name" value="PAS_4"/>
    <property type="match status" value="1"/>
</dbReference>
<feature type="domain" description="Methyl-accepting transducer" evidence="5">
    <location>
        <begin position="362"/>
        <end position="598"/>
    </location>
</feature>
<dbReference type="PROSITE" id="PS50112">
    <property type="entry name" value="PAS"/>
    <property type="match status" value="1"/>
</dbReference>
<keyword evidence="4" id="KW-0175">Coiled coil</keyword>